<proteinExistence type="predicted"/>
<feature type="non-terminal residue" evidence="1">
    <location>
        <position position="1"/>
    </location>
</feature>
<dbReference type="EMBL" id="HACM01000799">
    <property type="protein sequence ID" value="CRZ01241.1"/>
    <property type="molecule type" value="Transcribed_RNA"/>
</dbReference>
<accession>A0A0H5QIW0</accession>
<dbReference type="AlphaFoldDB" id="A0A0H5QIW0"/>
<name>A0A0H5QIW0_9EUKA</name>
<organism evidence="1">
    <name type="scientific">Spongospora subterranea</name>
    <dbReference type="NCBI Taxonomy" id="70186"/>
    <lineage>
        <taxon>Eukaryota</taxon>
        <taxon>Sar</taxon>
        <taxon>Rhizaria</taxon>
        <taxon>Endomyxa</taxon>
        <taxon>Phytomyxea</taxon>
        <taxon>Plasmodiophorida</taxon>
        <taxon>Plasmodiophoridae</taxon>
        <taxon>Spongospora</taxon>
    </lineage>
</organism>
<feature type="non-terminal residue" evidence="1">
    <location>
        <position position="115"/>
    </location>
</feature>
<sequence length="115" mass="13480">SNRDASRIIIDRQRSIESVESNTFDYRIENSDNSKIQPDDVRETFMQTGFLKQTQKTVHFRNAKYLVGLKMLCRHLNGDVDEVNDFHSLWVFLGKETNPHPMAFQNSFAMTEHIM</sequence>
<reference evidence="1" key="1">
    <citation type="submission" date="2015-04" db="EMBL/GenBank/DDBJ databases">
        <title>The genome sequence of the plant pathogenic Rhizarian Plasmodiophora brassicae reveals insights in its biotrophic life cycle and the origin of chitin synthesis.</title>
        <authorList>
            <person name="Schwelm A."/>
            <person name="Fogelqvist J."/>
            <person name="Knaust A."/>
            <person name="Julke S."/>
            <person name="Lilja T."/>
            <person name="Dhandapani V."/>
            <person name="Bonilla-Rosso G."/>
            <person name="Karlsson M."/>
            <person name="Shevchenko A."/>
            <person name="Choi S.R."/>
            <person name="Kim H.G."/>
            <person name="Park J.Y."/>
            <person name="Lim Y.P."/>
            <person name="Ludwig-Muller J."/>
            <person name="Dixelius C."/>
        </authorList>
    </citation>
    <scope>NUCLEOTIDE SEQUENCE</scope>
    <source>
        <tissue evidence="1">Potato root galls</tissue>
    </source>
</reference>
<evidence type="ECO:0000313" key="1">
    <source>
        <dbReference type="EMBL" id="CRZ01241.1"/>
    </source>
</evidence>
<protein>
    <submittedName>
        <fullName evidence="1">Uncharacterized protein</fullName>
    </submittedName>
</protein>